<dbReference type="Proteomes" id="UP001217485">
    <property type="component" value="Unassembled WGS sequence"/>
</dbReference>
<protein>
    <submittedName>
        <fullName evidence="1">Nucleotidyl transferase AbiEii/AbiGii toxin family protein</fullName>
    </submittedName>
</protein>
<accession>A0ABT5C3Y7</accession>
<dbReference type="RefSeq" id="WP_272096908.1">
    <property type="nucleotide sequence ID" value="NZ_JAQNDK010000002.1"/>
</dbReference>
<reference evidence="1 2" key="1">
    <citation type="submission" date="2023-01" db="EMBL/GenBank/DDBJ databases">
        <title>Minimal conservation of predation-associated metabolite biosynthetic gene clusters underscores biosynthetic potential of Myxococcota including descriptions for ten novel species: Archangium lansinium sp. nov., Myxococcus landrumus sp. nov., Nannocystis bai.</title>
        <authorList>
            <person name="Ahearne A."/>
            <person name="Stevens C."/>
            <person name="Dowd S."/>
        </authorList>
    </citation>
    <scope>NUCLEOTIDE SEQUENCE [LARGE SCALE GENOMIC DNA]</scope>
    <source>
        <strain evidence="1 2">WIWO2</strain>
    </source>
</reference>
<dbReference type="Pfam" id="PF08843">
    <property type="entry name" value="AbiEii"/>
    <property type="match status" value="1"/>
</dbReference>
<evidence type="ECO:0000313" key="2">
    <source>
        <dbReference type="Proteomes" id="UP001217485"/>
    </source>
</evidence>
<gene>
    <name evidence="1" type="ORF">POL72_19300</name>
</gene>
<proteinExistence type="predicted"/>
<organism evidence="1 2">
    <name type="scientific">Sorangium atrum</name>
    <dbReference type="NCBI Taxonomy" id="2995308"/>
    <lineage>
        <taxon>Bacteria</taxon>
        <taxon>Pseudomonadati</taxon>
        <taxon>Myxococcota</taxon>
        <taxon>Polyangia</taxon>
        <taxon>Polyangiales</taxon>
        <taxon>Polyangiaceae</taxon>
        <taxon>Sorangium</taxon>
    </lineage>
</organism>
<keyword evidence="1" id="KW-0808">Transferase</keyword>
<dbReference type="InterPro" id="IPR014942">
    <property type="entry name" value="AbiEii"/>
</dbReference>
<sequence length="205" mass="22173">MVLAAQDASPTVRLVGGTGLALLLDHRRSDDLDLFCGLREDVEPIVRALEAAAAASSVGVMRVRSAPGFVRLEAVSGPEVLRVDVASDASPRLVEADTYVGPIRVEALRDQRANKIVALLGRSELRDLIDLFFIDRAGFPILQGFEDALKKDSGMDPAWFAWAVSQIELKPLRGMVVPLPEQELEAFKESLRRGALDRAGAGESV</sequence>
<evidence type="ECO:0000313" key="1">
    <source>
        <dbReference type="EMBL" id="MDC0679897.1"/>
    </source>
</evidence>
<dbReference type="EMBL" id="JAQNDK010000002">
    <property type="protein sequence ID" value="MDC0679897.1"/>
    <property type="molecule type" value="Genomic_DNA"/>
</dbReference>
<name>A0ABT5C3Y7_9BACT</name>
<dbReference type="GO" id="GO:0016740">
    <property type="term" value="F:transferase activity"/>
    <property type="evidence" value="ECO:0007669"/>
    <property type="project" value="UniProtKB-KW"/>
</dbReference>
<keyword evidence="2" id="KW-1185">Reference proteome</keyword>
<comment type="caution">
    <text evidence="1">The sequence shown here is derived from an EMBL/GenBank/DDBJ whole genome shotgun (WGS) entry which is preliminary data.</text>
</comment>